<gene>
    <name evidence="2" type="ORF">CP977_00850</name>
</gene>
<name>A0ABX6B8U7_9ACTN</name>
<protein>
    <submittedName>
        <fullName evidence="2">Uncharacterized protein</fullName>
    </submittedName>
</protein>
<keyword evidence="3" id="KW-1185">Reference proteome</keyword>
<feature type="region of interest" description="Disordered" evidence="1">
    <location>
        <begin position="555"/>
        <end position="575"/>
    </location>
</feature>
<feature type="compositionally biased region" description="Basic and acidic residues" evidence="1">
    <location>
        <begin position="556"/>
        <end position="575"/>
    </location>
</feature>
<reference evidence="2 3" key="1">
    <citation type="submission" date="2017-09" db="EMBL/GenBank/DDBJ databases">
        <authorList>
            <person name="Lee N."/>
            <person name="Cho B.-K."/>
        </authorList>
    </citation>
    <scope>NUCLEOTIDE SEQUENCE [LARGE SCALE GENOMIC DNA]</scope>
    <source>
        <strain evidence="2 3">ATCC 19740</strain>
    </source>
</reference>
<organism evidence="2 3">
    <name type="scientific">Streptomyces cinereoruber</name>
    <dbReference type="NCBI Taxonomy" id="67260"/>
    <lineage>
        <taxon>Bacteria</taxon>
        <taxon>Bacillati</taxon>
        <taxon>Actinomycetota</taxon>
        <taxon>Actinomycetes</taxon>
        <taxon>Kitasatosporales</taxon>
        <taxon>Streptomycetaceae</taxon>
        <taxon>Streptomyces</taxon>
    </lineage>
</organism>
<proteinExistence type="predicted"/>
<evidence type="ECO:0000313" key="3">
    <source>
        <dbReference type="Proteomes" id="UP000326029"/>
    </source>
</evidence>
<accession>A0ABX6B8U7</accession>
<dbReference type="GeneID" id="95458925"/>
<evidence type="ECO:0000313" key="2">
    <source>
        <dbReference type="EMBL" id="QEV30919.1"/>
    </source>
</evidence>
<dbReference type="RefSeq" id="WP_152369413.1">
    <property type="nucleotide sequence ID" value="NZ_CP023693.1"/>
</dbReference>
<dbReference type="Proteomes" id="UP000326029">
    <property type="component" value="Chromosome"/>
</dbReference>
<feature type="region of interest" description="Disordered" evidence="1">
    <location>
        <begin position="406"/>
        <end position="428"/>
    </location>
</feature>
<dbReference type="EMBL" id="CP023693">
    <property type="protein sequence ID" value="QEV30919.1"/>
    <property type="molecule type" value="Genomic_DNA"/>
</dbReference>
<evidence type="ECO:0000256" key="1">
    <source>
        <dbReference type="SAM" id="MobiDB-lite"/>
    </source>
</evidence>
<sequence>MSAVEHTLAAWSRTATDIQLENGPSLDDLGGPAAVAAEAAHLASGPLLGILATATAHSLTAHPGHTFTPITQALQHGLAHPHSAWTLAETLDTLCNHAALLQAMEPKRLSRLLASHAEAALSAQANPHLARPALAGLLHLAITGRCNPHQFLLILTDLDATEPYDALEMLPVLLGVAHSHFDDPALLTALTRLENHAALPAPLHADVCFELAIAQIKKATEAADGPQAQACLDHAVLRLRHVIEQSEARPDARAWLAATQAVLTFTPNRPHQLDTALHHLQHATAHHQAWTARLGDIPWLTARGTAQAAWFRLTARLHRAAAHLAEPSWYEAARTLTDVLDIYSASRAVHTSGPTSGLHALIHPVVVDAFTRHAGLLHHLRQALKHDFAHHPDATTLHQAAEESINSFGAPSPKTPPPSLEQDNPLPGYPQLHDLLTSTNPDPLLFDSLERNLIQRRQASARHESHLFDKHLDTLLGQLKKHPAFTHPTDGYLAGLVEHFLKFLYLRFDATPNLYGDSTAYLGPPPPGHPTRFWPEKALQDDYHRDLVAAFPQGTIHREQPDRGGGRSDLEYEPRPGMRFPIEVKRRTTPFTHSEVQTAYLAQTATYTATSVPFALLLVGDHSNHSGGSSHVKDRVWTTLHARSPTELPRLIIIGVLPIGRATPSQTR</sequence>